<dbReference type="Gene3D" id="3.40.710.10">
    <property type="entry name" value="DD-peptidase/beta-lactamase superfamily"/>
    <property type="match status" value="1"/>
</dbReference>
<evidence type="ECO:0000256" key="3">
    <source>
        <dbReference type="SAM" id="SignalP"/>
    </source>
</evidence>
<evidence type="ECO:0000313" key="4">
    <source>
        <dbReference type="EMBL" id="BCK86391.1"/>
    </source>
</evidence>
<dbReference type="GO" id="GO:0006508">
    <property type="term" value="P:proteolysis"/>
    <property type="evidence" value="ECO:0007669"/>
    <property type="project" value="InterPro"/>
</dbReference>
<proteinExistence type="inferred from homology"/>
<dbReference type="EMBL" id="AP023423">
    <property type="protein sequence ID" value="BCK86391.1"/>
    <property type="molecule type" value="Genomic_DNA"/>
</dbReference>
<sequence>MKFLHTAFLLCCAAATQAAPLPATVRQELKKAHIPASGIAVEVREAGRHKPLISINAQRPMNPASTMKLLTTFAALDLLGPAYTWKTEAYIDGELKDGVLNGNLILKGYGDPKFTIEQFWLWLGELRARGLRDIRGDLILDRSYFNLPPYNPGDFDADPMRAYNVGPDALLINFNTMRLRYMPEGNNLKVVSEPPLDGVTLDNQLTPKSDQINCDNWDDRFSVQPSGDSVVLQGDYPIGCGEREQNLSVMPHTRYVGALFGAVWKELGGTLQGKERDGIVGSNAQLFSIHRSEPLSTIIRDINKFSNNVMARQLFLTLGEAGPALEDETGASASGLNGHPLSIERSILTLQTWLARNRLDFRELVLENGAGLSRKERISVAHMAQLLQHAYDHPLSAELQASLPILGVDGSVKKRLKESPAASHAHLKTGTLEGVKTIAGYVRSKSGREWIVVFYINHPYAKSGQDAQDALLEWVAGK</sequence>
<dbReference type="Gene3D" id="3.50.80.20">
    <property type="entry name" value="D-Ala-D-Ala carboxypeptidase C, peptidase S13"/>
    <property type="match status" value="1"/>
</dbReference>
<dbReference type="NCBIfam" id="TIGR00666">
    <property type="entry name" value="PBP4"/>
    <property type="match status" value="1"/>
</dbReference>
<gene>
    <name evidence="4" type="ORF">MIZ01_0146</name>
</gene>
<dbReference type="RefSeq" id="WP_237247571.1">
    <property type="nucleotide sequence ID" value="NZ_AP023423.1"/>
</dbReference>
<dbReference type="PANTHER" id="PTHR30023:SF0">
    <property type="entry name" value="PENICILLIN-SENSITIVE CARBOXYPEPTIDASE A"/>
    <property type="match status" value="1"/>
</dbReference>
<name>A0AAN2BXU2_9PROT</name>
<protein>
    <submittedName>
        <fullName evidence="4">D-alanyl-D-alanine carboxypeptidase DacC</fullName>
    </submittedName>
</protein>
<reference evidence="4 5" key="1">
    <citation type="journal article" date="2022" name="Int. J. Syst. Evol. Microbiol.">
        <title>&lt;i&gt;Sideroxyarcus emersonii&lt;/i&gt; gen. nov. sp. nov., a neutrophilic, microaerobic iron- and thiosulfate-oxidizing bacterium isolated from iron-rich wetland sediment.</title>
        <authorList>
            <person name="Kato S."/>
            <person name="Itoh T."/>
            <person name="Iino T."/>
            <person name="Ohkuma M."/>
        </authorList>
    </citation>
    <scope>NUCLEOTIDE SEQUENCE [LARGE SCALE GENOMIC DNA]</scope>
    <source>
        <strain evidence="4 5">MIZ01</strain>
    </source>
</reference>
<evidence type="ECO:0000256" key="1">
    <source>
        <dbReference type="ARBA" id="ARBA00006096"/>
    </source>
</evidence>
<feature type="signal peptide" evidence="3">
    <location>
        <begin position="1"/>
        <end position="18"/>
    </location>
</feature>
<dbReference type="GO" id="GO:0004185">
    <property type="term" value="F:serine-type carboxypeptidase activity"/>
    <property type="evidence" value="ECO:0007669"/>
    <property type="project" value="InterPro"/>
</dbReference>
<keyword evidence="5" id="KW-1185">Reference proteome</keyword>
<dbReference type="PRINTS" id="PR00922">
    <property type="entry name" value="DADACBPTASE3"/>
</dbReference>
<keyword evidence="4" id="KW-0121">Carboxypeptidase</keyword>
<keyword evidence="4" id="KW-0645">Protease</keyword>
<dbReference type="InterPro" id="IPR012338">
    <property type="entry name" value="Beta-lactam/transpept-like"/>
</dbReference>
<dbReference type="InterPro" id="IPR000667">
    <property type="entry name" value="Peptidase_S13"/>
</dbReference>
<dbReference type="Pfam" id="PF02113">
    <property type="entry name" value="Peptidase_S13"/>
    <property type="match status" value="1"/>
</dbReference>
<dbReference type="AlphaFoldDB" id="A0AAN2BXU2"/>
<dbReference type="KEGG" id="seme:MIZ01_0146"/>
<evidence type="ECO:0000256" key="2">
    <source>
        <dbReference type="ARBA" id="ARBA00022801"/>
    </source>
</evidence>
<evidence type="ECO:0000313" key="5">
    <source>
        <dbReference type="Proteomes" id="UP001320326"/>
    </source>
</evidence>
<organism evidence="4 5">
    <name type="scientific">Sideroxyarcus emersonii</name>
    <dbReference type="NCBI Taxonomy" id="2764705"/>
    <lineage>
        <taxon>Bacteria</taxon>
        <taxon>Pseudomonadati</taxon>
        <taxon>Pseudomonadota</taxon>
        <taxon>Betaproteobacteria</taxon>
        <taxon>Nitrosomonadales</taxon>
        <taxon>Gallionellaceae</taxon>
        <taxon>Sideroxyarcus</taxon>
    </lineage>
</organism>
<dbReference type="PANTHER" id="PTHR30023">
    <property type="entry name" value="D-ALANYL-D-ALANINE CARBOXYPEPTIDASE"/>
    <property type="match status" value="1"/>
</dbReference>
<dbReference type="Proteomes" id="UP001320326">
    <property type="component" value="Chromosome"/>
</dbReference>
<comment type="similarity">
    <text evidence="1">Belongs to the peptidase S13 family.</text>
</comment>
<accession>A0AAN2BXU2</accession>
<keyword evidence="3" id="KW-0732">Signal</keyword>
<keyword evidence="2" id="KW-0378">Hydrolase</keyword>
<dbReference type="SUPFAM" id="SSF56601">
    <property type="entry name" value="beta-lactamase/transpeptidase-like"/>
    <property type="match status" value="1"/>
</dbReference>
<feature type="chain" id="PRO_5043006149" evidence="3">
    <location>
        <begin position="19"/>
        <end position="478"/>
    </location>
</feature>
<dbReference type="GO" id="GO:0000270">
    <property type="term" value="P:peptidoglycan metabolic process"/>
    <property type="evidence" value="ECO:0007669"/>
    <property type="project" value="TreeGrafter"/>
</dbReference>